<evidence type="ECO:0000256" key="1">
    <source>
        <dbReference type="SAM" id="SignalP"/>
    </source>
</evidence>
<reference evidence="3" key="1">
    <citation type="journal article" date="2019" name="Int. J. Syst. Evol. Microbiol.">
        <title>The Global Catalogue of Microorganisms (GCM) 10K type strain sequencing project: providing services to taxonomists for standard genome sequencing and annotation.</title>
        <authorList>
            <consortium name="The Broad Institute Genomics Platform"/>
            <consortium name="The Broad Institute Genome Sequencing Center for Infectious Disease"/>
            <person name="Wu L."/>
            <person name="Ma J."/>
        </authorList>
    </citation>
    <scope>NUCLEOTIDE SEQUENCE [LARGE SCALE GENOMIC DNA]</scope>
    <source>
        <strain evidence="3">CCUG 58938</strain>
    </source>
</reference>
<sequence length="352" mass="39965">MIIYFKTLFAESNNMKTIYLSLSFILITCAAFAQDPQFSQYYQAPLYLNPGFTGITPRQRFVLNHRLQWPSLPQAFSTYAASYDIFINQIRSGIGFMITSDRMGSANWRSTTVSALYSYKIKLNDQIVFSPGLSFGYGTNGIDRSKLRMGDDLEYNGTSLDPALNQIQRPSYFDFGSGFLLYSKKLWFGASFMHMNRPNLSVLGEESRLPIKTAIHAGMRLELNQGLRSGRAAYLTPSFIYRMQGSSFSQLDLGVNFHIDPVSVGVWYRGKPFSKDIANSIEQDALILFTGLYLKRITVGYSYDFTISQLETSSGGAHEFSLTYELPSRNDKTRKKNKLIPCPAFYSKPDFW</sequence>
<comment type="caution">
    <text evidence="2">The sequence shown here is derived from an EMBL/GenBank/DDBJ whole genome shotgun (WGS) entry which is preliminary data.</text>
</comment>
<feature type="signal peptide" evidence="1">
    <location>
        <begin position="1"/>
        <end position="33"/>
    </location>
</feature>
<keyword evidence="1" id="KW-0732">Signal</keyword>
<gene>
    <name evidence="2" type="ORF">ACFQ21_09090</name>
</gene>
<evidence type="ECO:0000313" key="2">
    <source>
        <dbReference type="EMBL" id="MFD0999461.1"/>
    </source>
</evidence>
<dbReference type="InterPro" id="IPR019861">
    <property type="entry name" value="PorP/SprF_Bacteroidetes"/>
</dbReference>
<protein>
    <submittedName>
        <fullName evidence="2">Type IX secretion system membrane protein PorP/SprF</fullName>
    </submittedName>
</protein>
<dbReference type="EMBL" id="JBHTKA010000001">
    <property type="protein sequence ID" value="MFD0999461.1"/>
    <property type="molecule type" value="Genomic_DNA"/>
</dbReference>
<evidence type="ECO:0000313" key="3">
    <source>
        <dbReference type="Proteomes" id="UP001597112"/>
    </source>
</evidence>
<name>A0ABW3K1Z3_9BACT</name>
<dbReference type="RefSeq" id="WP_377577946.1">
    <property type="nucleotide sequence ID" value="NZ_JBHTKA010000001.1"/>
</dbReference>
<proteinExistence type="predicted"/>
<keyword evidence="3" id="KW-1185">Reference proteome</keyword>
<feature type="chain" id="PRO_5046361308" evidence="1">
    <location>
        <begin position="34"/>
        <end position="352"/>
    </location>
</feature>
<organism evidence="2 3">
    <name type="scientific">Ohtaekwangia kribbensis</name>
    <dbReference type="NCBI Taxonomy" id="688913"/>
    <lineage>
        <taxon>Bacteria</taxon>
        <taxon>Pseudomonadati</taxon>
        <taxon>Bacteroidota</taxon>
        <taxon>Cytophagia</taxon>
        <taxon>Cytophagales</taxon>
        <taxon>Fulvivirgaceae</taxon>
        <taxon>Ohtaekwangia</taxon>
    </lineage>
</organism>
<accession>A0ABW3K1Z3</accession>
<dbReference type="Proteomes" id="UP001597112">
    <property type="component" value="Unassembled WGS sequence"/>
</dbReference>
<dbReference type="Pfam" id="PF11751">
    <property type="entry name" value="PorP_SprF"/>
    <property type="match status" value="1"/>
</dbReference>
<dbReference type="NCBIfam" id="TIGR03519">
    <property type="entry name" value="T9SS_PorP_fam"/>
    <property type="match status" value="1"/>
</dbReference>